<keyword evidence="9 14" id="KW-1133">Transmembrane helix</keyword>
<organism evidence="16 17">
    <name type="scientific">Solea senegalensis</name>
    <name type="common">Senegalese sole</name>
    <dbReference type="NCBI Taxonomy" id="28829"/>
    <lineage>
        <taxon>Eukaryota</taxon>
        <taxon>Metazoa</taxon>
        <taxon>Chordata</taxon>
        <taxon>Craniata</taxon>
        <taxon>Vertebrata</taxon>
        <taxon>Euteleostomi</taxon>
        <taxon>Actinopterygii</taxon>
        <taxon>Neopterygii</taxon>
        <taxon>Teleostei</taxon>
        <taxon>Neoteleostei</taxon>
        <taxon>Acanthomorphata</taxon>
        <taxon>Carangaria</taxon>
        <taxon>Pleuronectiformes</taxon>
        <taxon>Pleuronectoidei</taxon>
        <taxon>Soleidae</taxon>
        <taxon>Solea</taxon>
    </lineage>
</organism>
<feature type="compositionally biased region" description="Low complexity" evidence="13">
    <location>
        <begin position="975"/>
        <end position="995"/>
    </location>
</feature>
<accession>A0AAV6RAA9</accession>
<dbReference type="Pfam" id="PF07714">
    <property type="entry name" value="PK_Tyr_Ser-Thr"/>
    <property type="match status" value="1"/>
</dbReference>
<feature type="transmembrane region" description="Helical" evidence="14">
    <location>
        <begin position="188"/>
        <end position="209"/>
    </location>
</feature>
<dbReference type="Pfam" id="PF01064">
    <property type="entry name" value="Activin_recp"/>
    <property type="match status" value="1"/>
</dbReference>
<feature type="compositionally biased region" description="Basic and acidic residues" evidence="13">
    <location>
        <begin position="7"/>
        <end position="23"/>
    </location>
</feature>
<evidence type="ECO:0000313" key="17">
    <source>
        <dbReference type="Proteomes" id="UP000693946"/>
    </source>
</evidence>
<feature type="region of interest" description="Disordered" evidence="13">
    <location>
        <begin position="807"/>
        <end position="884"/>
    </location>
</feature>
<dbReference type="GO" id="GO:0005886">
    <property type="term" value="C:plasma membrane"/>
    <property type="evidence" value="ECO:0007669"/>
    <property type="project" value="TreeGrafter"/>
</dbReference>
<comment type="caution">
    <text evidence="16">The sequence shown here is derived from an EMBL/GenBank/DDBJ whole genome shotgun (WGS) entry which is preliminary data.</text>
</comment>
<gene>
    <name evidence="16" type="ORF">JOB18_018921</name>
</gene>
<evidence type="ECO:0000256" key="6">
    <source>
        <dbReference type="ARBA" id="ARBA00022741"/>
    </source>
</evidence>
<feature type="compositionally biased region" description="Low complexity" evidence="13">
    <location>
        <begin position="24"/>
        <end position="36"/>
    </location>
</feature>
<dbReference type="PANTHER" id="PTHR23255:SF63">
    <property type="entry name" value="BONE MORPHOGENETIC PROTEIN RECEPTOR TYPE-2"/>
    <property type="match status" value="1"/>
</dbReference>
<dbReference type="GO" id="GO:0001944">
    <property type="term" value="P:vasculature development"/>
    <property type="evidence" value="ECO:0007669"/>
    <property type="project" value="TreeGrafter"/>
</dbReference>
<evidence type="ECO:0000256" key="10">
    <source>
        <dbReference type="ARBA" id="ARBA00023136"/>
    </source>
</evidence>
<evidence type="ECO:0000256" key="14">
    <source>
        <dbReference type="SAM" id="Phobius"/>
    </source>
</evidence>
<dbReference type="GO" id="GO:0005524">
    <property type="term" value="F:ATP binding"/>
    <property type="evidence" value="ECO:0007669"/>
    <property type="project" value="UniProtKB-UniRule"/>
</dbReference>
<feature type="region of interest" description="Disordered" evidence="13">
    <location>
        <begin position="1"/>
        <end position="37"/>
    </location>
</feature>
<feature type="domain" description="Protein kinase" evidence="15">
    <location>
        <begin position="240"/>
        <end position="547"/>
    </location>
</feature>
<keyword evidence="10 14" id="KW-0472">Membrane</keyword>
<keyword evidence="5" id="KW-0732">Signal</keyword>
<evidence type="ECO:0000313" key="16">
    <source>
        <dbReference type="EMBL" id="KAG7502402.1"/>
    </source>
</evidence>
<dbReference type="CDD" id="cd14054">
    <property type="entry name" value="STKc_BMPR2_AMHR2"/>
    <property type="match status" value="1"/>
</dbReference>
<reference evidence="16 17" key="1">
    <citation type="journal article" date="2021" name="Sci. Rep.">
        <title>Chromosome anchoring in Senegalese sole (Solea senegalensis) reveals sex-associated markers and genome rearrangements in flatfish.</title>
        <authorList>
            <person name="Guerrero-Cozar I."/>
            <person name="Gomez-Garrido J."/>
            <person name="Berbel C."/>
            <person name="Martinez-Blanch J.F."/>
            <person name="Alioto T."/>
            <person name="Claros M.G."/>
            <person name="Gagnaire P.A."/>
            <person name="Manchado M."/>
        </authorList>
    </citation>
    <scope>NUCLEOTIDE SEQUENCE [LARGE SCALE GENOMIC DNA]</scope>
    <source>
        <strain evidence="16">Sse05_10M</strain>
    </source>
</reference>
<dbReference type="PROSITE" id="PS50011">
    <property type="entry name" value="PROTEIN_KINASE_DOM"/>
    <property type="match status" value="1"/>
</dbReference>
<evidence type="ECO:0000256" key="1">
    <source>
        <dbReference type="ARBA" id="ARBA00004167"/>
    </source>
</evidence>
<evidence type="ECO:0000256" key="2">
    <source>
        <dbReference type="ARBA" id="ARBA00022527"/>
    </source>
</evidence>
<dbReference type="FunFam" id="1.10.510.10:FF:000180">
    <property type="entry name" value="Receptor protein serine/threonine kinase"/>
    <property type="match status" value="1"/>
</dbReference>
<feature type="region of interest" description="Disordered" evidence="13">
    <location>
        <begin position="901"/>
        <end position="1041"/>
    </location>
</feature>
<evidence type="ECO:0000256" key="5">
    <source>
        <dbReference type="ARBA" id="ARBA00022729"/>
    </source>
</evidence>
<feature type="compositionally biased region" description="Low complexity" evidence="13">
    <location>
        <begin position="870"/>
        <end position="883"/>
    </location>
</feature>
<dbReference type="PANTHER" id="PTHR23255">
    <property type="entry name" value="TRANSFORMING GROWTH FACTOR-BETA RECEPTOR TYPE I AND II"/>
    <property type="match status" value="1"/>
</dbReference>
<keyword evidence="7" id="KW-0418">Kinase</keyword>
<dbReference type="InterPro" id="IPR000333">
    <property type="entry name" value="TGFB_receptor"/>
</dbReference>
<dbReference type="AlphaFoldDB" id="A0AAV6RAA9"/>
<feature type="region of interest" description="Disordered" evidence="13">
    <location>
        <begin position="581"/>
        <end position="619"/>
    </location>
</feature>
<keyword evidence="17" id="KW-1185">Reference proteome</keyword>
<dbReference type="GO" id="GO:0005024">
    <property type="term" value="F:transforming growth factor beta receptor activity"/>
    <property type="evidence" value="ECO:0007669"/>
    <property type="project" value="TreeGrafter"/>
</dbReference>
<evidence type="ECO:0000256" key="11">
    <source>
        <dbReference type="ARBA" id="ARBA00023170"/>
    </source>
</evidence>
<dbReference type="EMBL" id="JAGKHQ010000012">
    <property type="protein sequence ID" value="KAG7502402.1"/>
    <property type="molecule type" value="Genomic_DNA"/>
</dbReference>
<keyword evidence="3" id="KW-0808">Transferase</keyword>
<keyword evidence="6 12" id="KW-0547">Nucleotide-binding</keyword>
<keyword evidence="4 14" id="KW-0812">Transmembrane</keyword>
<evidence type="ECO:0000256" key="9">
    <source>
        <dbReference type="ARBA" id="ARBA00022989"/>
    </source>
</evidence>
<name>A0AAV6RAA9_SOLSE</name>
<dbReference type="InterPro" id="IPR000472">
    <property type="entry name" value="Activin_recp"/>
</dbReference>
<dbReference type="GO" id="GO:0043235">
    <property type="term" value="C:receptor complex"/>
    <property type="evidence" value="ECO:0007669"/>
    <property type="project" value="TreeGrafter"/>
</dbReference>
<evidence type="ECO:0000256" key="7">
    <source>
        <dbReference type="ARBA" id="ARBA00022777"/>
    </source>
</evidence>
<evidence type="ECO:0000256" key="4">
    <source>
        <dbReference type="ARBA" id="ARBA00022692"/>
    </source>
</evidence>
<dbReference type="InterPro" id="IPR000719">
    <property type="entry name" value="Prot_kinase_dom"/>
</dbReference>
<feature type="binding site" evidence="12">
    <location>
        <position position="267"/>
    </location>
    <ligand>
        <name>ATP</name>
        <dbReference type="ChEBI" id="CHEBI:30616"/>
    </ligand>
</feature>
<dbReference type="GO" id="GO:0030509">
    <property type="term" value="P:BMP signaling pathway"/>
    <property type="evidence" value="ECO:0007669"/>
    <property type="project" value="TreeGrafter"/>
</dbReference>
<dbReference type="InterPro" id="IPR001245">
    <property type="entry name" value="Ser-Thr/Tyr_kinase_cat_dom"/>
</dbReference>
<sequence length="1131" mass="123630">MCPQEPSPDRAEPSQCRYPDRPRPSSSSRPADSSSPEEQIRNVVHCLTLRWIQHGCCCVHSVSGAEPYSGADHAVRGEVRDNGTVRCSRGSRCYGVWEKRGDGRMQLVKQGCWIHVGDEQECLGDRCLVTATPSQIQNGSYRFCCCSRDLCNADFTEAPPTPDTPALRLMKGDGTQTDQQQLKREETALVALVTVAITAVLIIALFLGYRMMRGKHKPSLSALDVMETANTDSSVNLDNLKLLELIGRGRYGAVFRGDLSGRCVAVKLFSATNRQNFTNECLIYSLPLLEHDNIARFLTADHRSTEPLIVMENYPHGSLCQYLSLHTVDWWTCLRMCLGVTRGLSFLHTELCRADQYKPAVAHRDVTSRNILVRSDLTCVLADFGLSMKLPGTRSSRHGDDDTMAISEVGTVRYMAPEVLGGALNLRDCESALKQVDVYALALIYWESFRRCRDLFPGESVPEFQLAFQVEVGNHPSFEEMQILVLREKHRPKFPEVWKENSSLLHSLKETMEDCWDQDAEARLSAQCAEERLCDLLTAHTHNHRNLSHGRWSPQVGSSSPYIEDVQVGVVRNLQSDASAVVRTTSEGSEKNTNSINYERQQAKSQARSSTSDGGASNRAAMTPASLITICESEHSGAVSSVPVCLQLTEEDLGTTKLDLKQVDKNLRENSDEILMKLSQKHFSSQPQTTLLSQHALLLTDEVNSSISAPHRDLGGAGPTETPPTPCSAHPLRKQQNLPVRPSSLQLVLKDKDKSHRQVETGVAKMNTLTVIAAAAPHVVTAVNYNTGNNAHCTTVSARSYSAGAPTLVTNGMTDGGRTNPAGPQLDEEETPTKDGGRVNFNFSPDEHEPLLRSPELRPHRQPRAGNILSGRGSNSNNNNNRGAMGSEVTVKVLVPEQMLNSSRSQTPEAPVVHVPEVLGSESTKAPEKLRPDASGAQELQDVLEPSLTQEGPAARAPALDPEASDPEASDPEASDPAASAPEAPVPEASDPEASVPKASSQRDPHPEDPAPQPEGSETSISEEAAVRVEPRRTRRPERPCSLDLSSCCLPSDGDSLSSSGEKIKRRVKTPYTLKKWRPASWVVSTETTLDPDFEFDVNLPNIVQSKSSMAVFLVGGGAKATSDPDVMTCF</sequence>
<protein>
    <submittedName>
        <fullName evidence="16">Bone morphogenetic protein receptor type-2-like</fullName>
    </submittedName>
</protein>
<evidence type="ECO:0000256" key="8">
    <source>
        <dbReference type="ARBA" id="ARBA00022840"/>
    </source>
</evidence>
<feature type="compositionally biased region" description="Acidic residues" evidence="13">
    <location>
        <begin position="963"/>
        <end position="974"/>
    </location>
</feature>
<feature type="compositionally biased region" description="Polar residues" evidence="13">
    <location>
        <begin position="581"/>
        <end position="615"/>
    </location>
</feature>
<feature type="compositionally biased region" description="Basic and acidic residues" evidence="13">
    <location>
        <begin position="1025"/>
        <end position="1041"/>
    </location>
</feature>
<evidence type="ECO:0000256" key="12">
    <source>
        <dbReference type="PROSITE-ProRule" id="PRU10141"/>
    </source>
</evidence>
<feature type="compositionally biased region" description="Basic and acidic residues" evidence="13">
    <location>
        <begin position="845"/>
        <end position="859"/>
    </location>
</feature>
<keyword evidence="11 16" id="KW-0675">Receptor</keyword>
<proteinExistence type="predicted"/>
<keyword evidence="2" id="KW-0723">Serine/threonine-protein kinase</keyword>
<keyword evidence="8 12" id="KW-0067">ATP-binding</keyword>
<evidence type="ECO:0000256" key="3">
    <source>
        <dbReference type="ARBA" id="ARBA00022679"/>
    </source>
</evidence>
<dbReference type="Proteomes" id="UP000693946">
    <property type="component" value="Linkage Group LG2"/>
</dbReference>
<dbReference type="InterPro" id="IPR017441">
    <property type="entry name" value="Protein_kinase_ATP_BS"/>
</dbReference>
<dbReference type="PROSITE" id="PS00107">
    <property type="entry name" value="PROTEIN_KINASE_ATP"/>
    <property type="match status" value="1"/>
</dbReference>
<evidence type="ECO:0000259" key="15">
    <source>
        <dbReference type="PROSITE" id="PS50011"/>
    </source>
</evidence>
<evidence type="ECO:0000256" key="13">
    <source>
        <dbReference type="SAM" id="MobiDB-lite"/>
    </source>
</evidence>
<comment type="subcellular location">
    <subcellularLocation>
        <location evidence="1">Membrane</location>
        <topology evidence="1">Single-pass membrane protein</topology>
    </subcellularLocation>
</comment>
<feature type="region of interest" description="Disordered" evidence="13">
    <location>
        <begin position="708"/>
        <end position="742"/>
    </location>
</feature>